<evidence type="ECO:0000256" key="1">
    <source>
        <dbReference type="ARBA" id="ARBA00004479"/>
    </source>
</evidence>
<dbReference type="GO" id="GO:0005911">
    <property type="term" value="C:cell-cell junction"/>
    <property type="evidence" value="ECO:0007669"/>
    <property type="project" value="TreeGrafter"/>
</dbReference>
<dbReference type="EMBL" id="CAJFCJ010000023">
    <property type="protein sequence ID" value="CAD5124795.1"/>
    <property type="molecule type" value="Genomic_DNA"/>
</dbReference>
<evidence type="ECO:0000256" key="4">
    <source>
        <dbReference type="ARBA" id="ARBA00023180"/>
    </source>
</evidence>
<keyword evidence="2" id="KW-0472">Membrane</keyword>
<dbReference type="AlphaFoldDB" id="A0A7I8W9I4"/>
<evidence type="ECO:0000256" key="5">
    <source>
        <dbReference type="ARBA" id="ARBA00023319"/>
    </source>
</evidence>
<evidence type="ECO:0000313" key="7">
    <source>
        <dbReference type="EMBL" id="CAD5124795.1"/>
    </source>
</evidence>
<dbReference type="OrthoDB" id="5843397at2759"/>
<dbReference type="Gene3D" id="2.60.40.10">
    <property type="entry name" value="Immunoglobulins"/>
    <property type="match status" value="2"/>
</dbReference>
<organism evidence="7 8">
    <name type="scientific">Dimorphilus gyrociliatus</name>
    <dbReference type="NCBI Taxonomy" id="2664684"/>
    <lineage>
        <taxon>Eukaryota</taxon>
        <taxon>Metazoa</taxon>
        <taxon>Spiralia</taxon>
        <taxon>Lophotrochozoa</taxon>
        <taxon>Annelida</taxon>
        <taxon>Polychaeta</taxon>
        <taxon>Polychaeta incertae sedis</taxon>
        <taxon>Dinophilidae</taxon>
        <taxon>Dimorphilus</taxon>
    </lineage>
</organism>
<reference evidence="7 8" key="1">
    <citation type="submission" date="2020-08" db="EMBL/GenBank/DDBJ databases">
        <authorList>
            <person name="Hejnol A."/>
        </authorList>
    </citation>
    <scope>NUCLEOTIDE SEQUENCE [LARGE SCALE GENOMIC DNA]</scope>
</reference>
<feature type="domain" description="Ig-like" evidence="6">
    <location>
        <begin position="23"/>
        <end position="113"/>
    </location>
</feature>
<name>A0A7I8W9I4_9ANNE</name>
<feature type="domain" description="Ig-like" evidence="6">
    <location>
        <begin position="265"/>
        <end position="300"/>
    </location>
</feature>
<gene>
    <name evidence="7" type="ORF">DGYR_LOCUS12282</name>
</gene>
<dbReference type="PROSITE" id="PS50835">
    <property type="entry name" value="IG_LIKE"/>
    <property type="match status" value="2"/>
</dbReference>
<evidence type="ECO:0000313" key="8">
    <source>
        <dbReference type="Proteomes" id="UP000549394"/>
    </source>
</evidence>
<keyword evidence="8" id="KW-1185">Reference proteome</keyword>
<dbReference type="PANTHER" id="PTHR11640:SF31">
    <property type="entry name" value="IRREGULAR CHIASM C-ROUGHEST PROTEIN-RELATED"/>
    <property type="match status" value="1"/>
</dbReference>
<dbReference type="PANTHER" id="PTHR11640">
    <property type="entry name" value="NEPHRIN"/>
    <property type="match status" value="1"/>
</dbReference>
<dbReference type="Pfam" id="PF13927">
    <property type="entry name" value="Ig_3"/>
    <property type="match status" value="1"/>
</dbReference>
<evidence type="ECO:0000256" key="3">
    <source>
        <dbReference type="ARBA" id="ARBA00023157"/>
    </source>
</evidence>
<comment type="caution">
    <text evidence="7">The sequence shown here is derived from an EMBL/GenBank/DDBJ whole genome shotgun (WGS) entry which is preliminary data.</text>
</comment>
<dbReference type="GO" id="GO:0098609">
    <property type="term" value="P:cell-cell adhesion"/>
    <property type="evidence" value="ECO:0007669"/>
    <property type="project" value="TreeGrafter"/>
</dbReference>
<dbReference type="InterPro" id="IPR013783">
    <property type="entry name" value="Ig-like_fold"/>
</dbReference>
<dbReference type="GO" id="GO:0005886">
    <property type="term" value="C:plasma membrane"/>
    <property type="evidence" value="ECO:0007669"/>
    <property type="project" value="TreeGrafter"/>
</dbReference>
<dbReference type="SMART" id="SM00409">
    <property type="entry name" value="IG"/>
    <property type="match status" value="1"/>
</dbReference>
<dbReference type="InterPro" id="IPR003599">
    <property type="entry name" value="Ig_sub"/>
</dbReference>
<sequence length="405" mass="45260">MVSYRIFIVLAVILKDSGLNEAASLLLNEKSTPSSELNVGDEINIFCEAKGADASISIRKLTRDKEDILMKGQVGLKKDCQRFKTSFEVSQDVAYFSLQITNAQPEDSGNYYCSWQKGGIKTEFRNYTVPGKLVSAEIVERIQLQQDSNATYNTLTAVKVNESDQGISIGCRVFAEKTLVMPSVRIFSENEDVTSFFIVDDSKTQDEAFEWFETSCARTANVYVTLLRQVTKTFRHFHGKDLRCVAELGKNKLEASAQVNVIYKPVLTCERSRVSLEANKMVTFNCTASGNPKPKLYWTRGVVGQEEILDDTDEKNGLKSELIASNRYSVQGTLTARVTPENVAKIFYVMANSTIGYASRRLVISEAAAGGQDGLLPNIVLSLSISSLYYLLFHCRLFSWEMMLN</sequence>
<dbReference type="SUPFAM" id="SSF48726">
    <property type="entry name" value="Immunoglobulin"/>
    <property type="match status" value="2"/>
</dbReference>
<evidence type="ECO:0000256" key="2">
    <source>
        <dbReference type="ARBA" id="ARBA00023136"/>
    </source>
</evidence>
<proteinExistence type="predicted"/>
<comment type="subcellular location">
    <subcellularLocation>
        <location evidence="1">Membrane</location>
        <topology evidence="1">Single-pass type I membrane protein</topology>
    </subcellularLocation>
</comment>
<dbReference type="InterPro" id="IPR051275">
    <property type="entry name" value="Cell_adhesion_signaling"/>
</dbReference>
<dbReference type="InterPro" id="IPR007110">
    <property type="entry name" value="Ig-like_dom"/>
</dbReference>
<evidence type="ECO:0000259" key="6">
    <source>
        <dbReference type="PROSITE" id="PS50835"/>
    </source>
</evidence>
<dbReference type="Proteomes" id="UP000549394">
    <property type="component" value="Unassembled WGS sequence"/>
</dbReference>
<accession>A0A7I8W9I4</accession>
<dbReference type="GO" id="GO:0050839">
    <property type="term" value="F:cell adhesion molecule binding"/>
    <property type="evidence" value="ECO:0007669"/>
    <property type="project" value="TreeGrafter"/>
</dbReference>
<keyword evidence="4" id="KW-0325">Glycoprotein</keyword>
<protein>
    <submittedName>
        <fullName evidence="7">DgyrCDS13057</fullName>
    </submittedName>
</protein>
<dbReference type="InterPro" id="IPR036179">
    <property type="entry name" value="Ig-like_dom_sf"/>
</dbReference>
<keyword evidence="5" id="KW-0393">Immunoglobulin domain</keyword>
<keyword evidence="3" id="KW-1015">Disulfide bond</keyword>